<feature type="chain" id="PRO_5002784477" evidence="2">
    <location>
        <begin position="26"/>
        <end position="108"/>
    </location>
</feature>
<accession>B2W3L7</accession>
<name>B2W3L7_PYRTR</name>
<evidence type="ECO:0000313" key="4">
    <source>
        <dbReference type="Proteomes" id="UP000001471"/>
    </source>
</evidence>
<proteinExistence type="predicted"/>
<sequence>MAFSCRIFPITRHAFIFLGLDLIAGDDTDRFSHRCSVVFALCGSFCHIGKGVQHEARDTARGAGKASTLDIRQSDLAQAQGWDRPFDADGFQVSPLNSPTGRRSGWAS</sequence>
<dbReference type="InParanoid" id="B2W3L7"/>
<evidence type="ECO:0000313" key="3">
    <source>
        <dbReference type="EMBL" id="EDU47974.1"/>
    </source>
</evidence>
<dbReference type="Proteomes" id="UP000001471">
    <property type="component" value="Unassembled WGS sequence"/>
</dbReference>
<dbReference type="AlphaFoldDB" id="B2W3L7"/>
<keyword evidence="2" id="KW-0732">Signal</keyword>
<dbReference type="EMBL" id="DS231618">
    <property type="protein sequence ID" value="EDU47974.1"/>
    <property type="molecule type" value="Genomic_DNA"/>
</dbReference>
<reference evidence="4" key="1">
    <citation type="journal article" date="2013" name="G3 (Bethesda)">
        <title>Comparative genomics of a plant-pathogenic fungus, Pyrenophora tritici-repentis, reveals transduplication and the impact of repeat elements on pathogenicity and population divergence.</title>
        <authorList>
            <person name="Manning V.A."/>
            <person name="Pandelova I."/>
            <person name="Dhillon B."/>
            <person name="Wilhelm L.J."/>
            <person name="Goodwin S.B."/>
            <person name="Berlin A.M."/>
            <person name="Figueroa M."/>
            <person name="Freitag M."/>
            <person name="Hane J.K."/>
            <person name="Henrissat B."/>
            <person name="Holman W.H."/>
            <person name="Kodira C.D."/>
            <person name="Martin J."/>
            <person name="Oliver R.P."/>
            <person name="Robbertse B."/>
            <person name="Schackwitz W."/>
            <person name="Schwartz D.C."/>
            <person name="Spatafora J.W."/>
            <person name="Turgeon B.G."/>
            <person name="Yandava C."/>
            <person name="Young S."/>
            <person name="Zhou S."/>
            <person name="Zeng Q."/>
            <person name="Grigoriev I.V."/>
            <person name="Ma L.-J."/>
            <person name="Ciuffetti L.M."/>
        </authorList>
    </citation>
    <scope>NUCLEOTIDE SEQUENCE [LARGE SCALE GENOMIC DNA]</scope>
    <source>
        <strain evidence="4">Pt-1C-BFP</strain>
    </source>
</reference>
<organism evidence="3 4">
    <name type="scientific">Pyrenophora tritici-repentis (strain Pt-1C-BFP)</name>
    <name type="common">Wheat tan spot fungus</name>
    <name type="synonym">Drechslera tritici-repentis</name>
    <dbReference type="NCBI Taxonomy" id="426418"/>
    <lineage>
        <taxon>Eukaryota</taxon>
        <taxon>Fungi</taxon>
        <taxon>Dikarya</taxon>
        <taxon>Ascomycota</taxon>
        <taxon>Pezizomycotina</taxon>
        <taxon>Dothideomycetes</taxon>
        <taxon>Pleosporomycetidae</taxon>
        <taxon>Pleosporales</taxon>
        <taxon>Pleosporineae</taxon>
        <taxon>Pleosporaceae</taxon>
        <taxon>Pyrenophora</taxon>
    </lineage>
</organism>
<evidence type="ECO:0000256" key="2">
    <source>
        <dbReference type="SAM" id="SignalP"/>
    </source>
</evidence>
<feature type="region of interest" description="Disordered" evidence="1">
    <location>
        <begin position="84"/>
        <end position="108"/>
    </location>
</feature>
<protein>
    <submittedName>
        <fullName evidence="3">Uncharacterized protein</fullName>
    </submittedName>
</protein>
<evidence type="ECO:0000256" key="1">
    <source>
        <dbReference type="SAM" id="MobiDB-lite"/>
    </source>
</evidence>
<gene>
    <name evidence="3" type="ORF">PTRG_05067</name>
</gene>
<dbReference type="HOGENOM" id="CLU_2198303_0_0_1"/>
<feature type="signal peptide" evidence="2">
    <location>
        <begin position="1"/>
        <end position="25"/>
    </location>
</feature>
<feature type="compositionally biased region" description="Polar residues" evidence="1">
    <location>
        <begin position="94"/>
        <end position="108"/>
    </location>
</feature>